<dbReference type="GO" id="GO:0046872">
    <property type="term" value="F:metal ion binding"/>
    <property type="evidence" value="ECO:0007669"/>
    <property type="project" value="UniProtKB-KW"/>
</dbReference>
<evidence type="ECO:0000256" key="2">
    <source>
        <dbReference type="ARBA" id="ARBA00022723"/>
    </source>
</evidence>
<evidence type="ECO:0000313" key="6">
    <source>
        <dbReference type="EMBL" id="SHK12035.1"/>
    </source>
</evidence>
<evidence type="ECO:0000313" key="7">
    <source>
        <dbReference type="Proteomes" id="UP000324252"/>
    </source>
</evidence>
<proteinExistence type="inferred from homology"/>
<dbReference type="Proteomes" id="UP000324252">
    <property type="component" value="Unassembled WGS sequence"/>
</dbReference>
<accession>A0A1H0JAR0</accession>
<name>A0A1H0JAR0_9RHOB</name>
<protein>
    <submittedName>
        <fullName evidence="6">Creatinine amidohydrolase</fullName>
    </submittedName>
</protein>
<gene>
    <name evidence="6" type="ORF">SAMN05444142_103330</name>
</gene>
<dbReference type="Pfam" id="PF02633">
    <property type="entry name" value="Creatininase"/>
    <property type="match status" value="1"/>
</dbReference>
<comment type="similarity">
    <text evidence="5">Belongs to the creatininase superfamily.</text>
</comment>
<evidence type="ECO:0000256" key="3">
    <source>
        <dbReference type="ARBA" id="ARBA00022801"/>
    </source>
</evidence>
<dbReference type="Gene3D" id="3.40.50.10310">
    <property type="entry name" value="Creatininase"/>
    <property type="match status" value="1"/>
</dbReference>
<dbReference type="InterPro" id="IPR024087">
    <property type="entry name" value="Creatininase-like_sf"/>
</dbReference>
<evidence type="ECO:0000256" key="1">
    <source>
        <dbReference type="ARBA" id="ARBA00001947"/>
    </source>
</evidence>
<organism evidence="6 7">
    <name type="scientific">Lutimaribacter pacificus</name>
    <dbReference type="NCBI Taxonomy" id="391948"/>
    <lineage>
        <taxon>Bacteria</taxon>
        <taxon>Pseudomonadati</taxon>
        <taxon>Pseudomonadota</taxon>
        <taxon>Alphaproteobacteria</taxon>
        <taxon>Rhodobacterales</taxon>
        <taxon>Roseobacteraceae</taxon>
        <taxon>Lutimaribacter</taxon>
    </lineage>
</organism>
<keyword evidence="7" id="KW-1185">Reference proteome</keyword>
<dbReference type="AlphaFoldDB" id="A0A1H0JAR0"/>
<keyword evidence="4" id="KW-0862">Zinc</keyword>
<dbReference type="PANTHER" id="PTHR35005">
    <property type="entry name" value="3-DEHYDRO-SCYLLO-INOSOSE HYDROLASE"/>
    <property type="match status" value="1"/>
</dbReference>
<evidence type="ECO:0000256" key="5">
    <source>
        <dbReference type="ARBA" id="ARBA00024029"/>
    </source>
</evidence>
<dbReference type="OrthoDB" id="9801445at2"/>
<keyword evidence="3 6" id="KW-0378">Hydrolase</keyword>
<dbReference type="InterPro" id="IPR003785">
    <property type="entry name" value="Creatininase/forma_Hydrolase"/>
</dbReference>
<dbReference type="GO" id="GO:0016811">
    <property type="term" value="F:hydrolase activity, acting on carbon-nitrogen (but not peptide) bonds, in linear amides"/>
    <property type="evidence" value="ECO:0007669"/>
    <property type="project" value="TreeGrafter"/>
</dbReference>
<reference evidence="6 7" key="1">
    <citation type="submission" date="2016-11" db="EMBL/GenBank/DDBJ databases">
        <authorList>
            <person name="Varghese N."/>
            <person name="Submissions S."/>
        </authorList>
    </citation>
    <scope>NUCLEOTIDE SEQUENCE [LARGE SCALE GENOMIC DNA]</scope>
    <source>
        <strain evidence="6 7">DSM 29620</strain>
    </source>
</reference>
<comment type="cofactor">
    <cofactor evidence="1">
        <name>Zn(2+)</name>
        <dbReference type="ChEBI" id="CHEBI:29105"/>
    </cofactor>
</comment>
<keyword evidence="2" id="KW-0479">Metal-binding</keyword>
<dbReference type="EMBL" id="FQZZ01000003">
    <property type="protein sequence ID" value="SHK12035.1"/>
    <property type="molecule type" value="Genomic_DNA"/>
</dbReference>
<dbReference type="SUPFAM" id="SSF102215">
    <property type="entry name" value="Creatininase"/>
    <property type="match status" value="1"/>
</dbReference>
<dbReference type="RefSeq" id="WP_149788806.1">
    <property type="nucleotide sequence ID" value="NZ_FNIO01000005.1"/>
</dbReference>
<evidence type="ECO:0000256" key="4">
    <source>
        <dbReference type="ARBA" id="ARBA00022833"/>
    </source>
</evidence>
<dbReference type="PANTHER" id="PTHR35005:SF1">
    <property type="entry name" value="2-AMINO-5-FORMYLAMINO-6-RIBOSYLAMINOPYRIMIDIN-4(3H)-ONE 5'-MONOPHOSPHATE DEFORMYLASE"/>
    <property type="match status" value="1"/>
</dbReference>
<dbReference type="GO" id="GO:0009231">
    <property type="term" value="P:riboflavin biosynthetic process"/>
    <property type="evidence" value="ECO:0007669"/>
    <property type="project" value="TreeGrafter"/>
</dbReference>
<sequence>MPETDWARLKAHELRRLAEDNAVVILPVASIEQHGPHLPTMTDTRLGYEIAHRAARIAWGTRPVVVAPVVWSGLSEHHMPFGGTLTVSHATFRAILTDLIDSLVRLGFHDIVISNSHGGNIVACQQIIDELAPQVDATLVFVTYPMEAAGAYGEILEDQDQIMHAGEGETSMMMACEGDLVDTSGLADIAQMGRDSGASFLKAGKTGYRWRPFTQMTANGLAGNPARSSADKGERLLQAGAEAVAALITDPATWEAPRDLRGAGTQGVDFRKE</sequence>